<proteinExistence type="predicted"/>
<evidence type="ECO:0000256" key="2">
    <source>
        <dbReference type="ARBA" id="ARBA00022525"/>
    </source>
</evidence>
<dbReference type="SUPFAM" id="SSF63829">
    <property type="entry name" value="Calcium-dependent phosphotriesterase"/>
    <property type="match status" value="1"/>
</dbReference>
<comment type="subcellular location">
    <subcellularLocation>
        <location evidence="1">Secreted</location>
    </subcellularLocation>
</comment>
<evidence type="ECO:0000313" key="4">
    <source>
        <dbReference type="Proteomes" id="UP000288388"/>
    </source>
</evidence>
<dbReference type="Gene3D" id="2.120.10.30">
    <property type="entry name" value="TolB, C-terminal domain"/>
    <property type="match status" value="1"/>
</dbReference>
<name>A0A437US95_ENTAV</name>
<reference evidence="3 4" key="1">
    <citation type="submission" date="2018-12" db="EMBL/GenBank/DDBJ databases">
        <title>A novel vanA-carrying plasmid in a clinical isolate of Enterococcus avium.</title>
        <authorList>
            <person name="Bernasconi O.J."/>
            <person name="Luzzaro F."/>
            <person name="Endimiani A."/>
        </authorList>
    </citation>
    <scope>NUCLEOTIDE SEQUENCE [LARGE SCALE GENOMIC DNA]</scope>
    <source>
        <strain evidence="3 4">LC0559/18</strain>
    </source>
</reference>
<keyword evidence="2" id="KW-0964">Secreted</keyword>
<accession>A0A437US95</accession>
<dbReference type="PANTHER" id="PTHR10009:SF18">
    <property type="entry name" value="PROTEIN YELLOW-LIKE PROTEIN"/>
    <property type="match status" value="1"/>
</dbReference>
<evidence type="ECO:0000313" key="3">
    <source>
        <dbReference type="EMBL" id="RVU96513.1"/>
    </source>
</evidence>
<dbReference type="AlphaFoldDB" id="A0A437US95"/>
<gene>
    <name evidence="3" type="ORF">EK398_03315</name>
</gene>
<evidence type="ECO:0000256" key="1">
    <source>
        <dbReference type="ARBA" id="ARBA00004613"/>
    </source>
</evidence>
<dbReference type="Pfam" id="PF03022">
    <property type="entry name" value="MRJP"/>
    <property type="match status" value="1"/>
</dbReference>
<dbReference type="InterPro" id="IPR011042">
    <property type="entry name" value="6-blade_b-propeller_TolB-like"/>
</dbReference>
<dbReference type="InterPro" id="IPR017996">
    <property type="entry name" value="MRJP/yellow-related"/>
</dbReference>
<dbReference type="EMBL" id="RYZS01000001">
    <property type="protein sequence ID" value="RVU96513.1"/>
    <property type="molecule type" value="Genomic_DNA"/>
</dbReference>
<dbReference type="PANTHER" id="PTHR10009">
    <property type="entry name" value="PROTEIN YELLOW-RELATED"/>
    <property type="match status" value="1"/>
</dbReference>
<dbReference type="Proteomes" id="UP000288388">
    <property type="component" value="Unassembled WGS sequence"/>
</dbReference>
<comment type="caution">
    <text evidence="3">The sequence shown here is derived from an EMBL/GenBank/DDBJ whole genome shotgun (WGS) entry which is preliminary data.</text>
</comment>
<organism evidence="3 4">
    <name type="scientific">Enterococcus avium</name>
    <name type="common">Streptococcus avium</name>
    <dbReference type="NCBI Taxonomy" id="33945"/>
    <lineage>
        <taxon>Bacteria</taxon>
        <taxon>Bacillati</taxon>
        <taxon>Bacillota</taxon>
        <taxon>Bacilli</taxon>
        <taxon>Lactobacillales</taxon>
        <taxon>Enterococcaceae</taxon>
        <taxon>Enterococcus</taxon>
    </lineage>
</organism>
<dbReference type="RefSeq" id="WP_127979711.1">
    <property type="nucleotide sequence ID" value="NZ_JAEMPA010000353.1"/>
</dbReference>
<sequence>MELPTENYFGELEQVHAFYGEMPTGVSVSETGRIFINFPEWGDDVQATVVEIVDGELVPYPSKEANTFDPANSEKGFLSVQSIVADGEGTLWILDTAAPNFDVPVEGAAKLVAVDLATNTIRRVYTFCKEVVLDSTYLNDVRIDLRRGKEGVAYITDSSITGPGAIIVVELDTGNAFRILDGTPSTAVDPDFLPKVEGEILRNRDKNGETSPWQVAADGIALSPDGKLLYYSPLSSRHLYSIETDFIFDEKIEDDALEAHVKDWGEKGASDGMITAIDGTIYAGDYENNGIRAIYTDGTMETIAHDPRILWPDTLSIGPDEYLYFNSNQLQRQAGFHYGKDLREKPYSLFRIFIGKKPAKSK</sequence>
<dbReference type="GO" id="GO:0005576">
    <property type="term" value="C:extracellular region"/>
    <property type="evidence" value="ECO:0007669"/>
    <property type="project" value="UniProtKB-SubCell"/>
</dbReference>
<protein>
    <submittedName>
        <fullName evidence="3">Gluconolaconase</fullName>
    </submittedName>
</protein>